<dbReference type="GO" id="GO:0005685">
    <property type="term" value="C:U1 snRNP"/>
    <property type="evidence" value="ECO:0007669"/>
    <property type="project" value="TreeGrafter"/>
</dbReference>
<dbReference type="SUPFAM" id="SSF51045">
    <property type="entry name" value="WW domain"/>
    <property type="match status" value="2"/>
</dbReference>
<sequence length="207" mass="23606">LKRENLLEKCSKIFGIDVDATQEKLKVISEWESGNELVAKFDVIKRECQNNEKIIVIGDSLTDVNASKCADIVFARDGLLKMQHAPPGWPTGQYPPNAMMPPSMMMMPPLLPPSAQMGMNGGMKNDDGYGSPASHEKKTLWTEHKAPDGRTYFYNSISKESRWEKPDELKSSTELMLSQCQWREYKSENGRVYYHNVDTKESRWTKP</sequence>
<dbReference type="PROSITE" id="PS50020">
    <property type="entry name" value="WW_DOMAIN_2"/>
    <property type="match status" value="2"/>
</dbReference>
<comment type="caution">
    <text evidence="2">The sequence shown here is derived from an EMBL/GenBank/DDBJ whole genome shotgun (WGS) entry which is preliminary data.</text>
</comment>
<dbReference type="InterPro" id="IPR023214">
    <property type="entry name" value="HAD_sf"/>
</dbReference>
<evidence type="ECO:0000313" key="3">
    <source>
        <dbReference type="Proteomes" id="UP000676336"/>
    </source>
</evidence>
<organism evidence="2 3">
    <name type="scientific">Rotaria magnacalcarata</name>
    <dbReference type="NCBI Taxonomy" id="392030"/>
    <lineage>
        <taxon>Eukaryota</taxon>
        <taxon>Metazoa</taxon>
        <taxon>Spiralia</taxon>
        <taxon>Gnathifera</taxon>
        <taxon>Rotifera</taxon>
        <taxon>Eurotatoria</taxon>
        <taxon>Bdelloidea</taxon>
        <taxon>Philodinida</taxon>
        <taxon>Philodinidae</taxon>
        <taxon>Rotaria</taxon>
    </lineage>
</organism>
<dbReference type="InterPro" id="IPR036020">
    <property type="entry name" value="WW_dom_sf"/>
</dbReference>
<feature type="domain" description="WW" evidence="1">
    <location>
        <begin position="141"/>
        <end position="168"/>
    </location>
</feature>
<dbReference type="Gene3D" id="2.20.70.10">
    <property type="match status" value="2"/>
</dbReference>
<dbReference type="AlphaFoldDB" id="A0A8S3I9F9"/>
<dbReference type="SMART" id="SM00456">
    <property type="entry name" value="WW"/>
    <property type="match status" value="2"/>
</dbReference>
<evidence type="ECO:0000313" key="2">
    <source>
        <dbReference type="EMBL" id="CAF5194858.1"/>
    </source>
</evidence>
<dbReference type="PANTHER" id="PTHR11864">
    <property type="entry name" value="PRE-MRNA-PROCESSING PROTEIN PRP40"/>
    <property type="match status" value="1"/>
</dbReference>
<dbReference type="InterPro" id="IPR001202">
    <property type="entry name" value="WW_dom"/>
</dbReference>
<name>A0A8S3I9F9_9BILA</name>
<dbReference type="Proteomes" id="UP000676336">
    <property type="component" value="Unassembled WGS sequence"/>
</dbReference>
<dbReference type="CDD" id="cd00201">
    <property type="entry name" value="WW"/>
    <property type="match status" value="2"/>
</dbReference>
<proteinExistence type="predicted"/>
<feature type="non-terminal residue" evidence="2">
    <location>
        <position position="1"/>
    </location>
</feature>
<dbReference type="InterPro" id="IPR036412">
    <property type="entry name" value="HAD-like_sf"/>
</dbReference>
<dbReference type="GO" id="GO:0045292">
    <property type="term" value="P:mRNA cis splicing, via spliceosome"/>
    <property type="evidence" value="ECO:0007669"/>
    <property type="project" value="InterPro"/>
</dbReference>
<dbReference type="InterPro" id="IPR039726">
    <property type="entry name" value="Prp40-like"/>
</dbReference>
<dbReference type="PANTHER" id="PTHR11864:SF0">
    <property type="entry name" value="PRP40 PRE-MRNA PROCESSING FACTOR 40 HOMOLOG A (YEAST)"/>
    <property type="match status" value="1"/>
</dbReference>
<dbReference type="Pfam" id="PF00397">
    <property type="entry name" value="WW"/>
    <property type="match status" value="2"/>
</dbReference>
<dbReference type="PROSITE" id="PS01159">
    <property type="entry name" value="WW_DOMAIN_1"/>
    <property type="match status" value="2"/>
</dbReference>
<dbReference type="GO" id="GO:0003723">
    <property type="term" value="F:RNA binding"/>
    <property type="evidence" value="ECO:0007669"/>
    <property type="project" value="TreeGrafter"/>
</dbReference>
<dbReference type="GO" id="GO:0071004">
    <property type="term" value="C:U2-type prespliceosome"/>
    <property type="evidence" value="ECO:0007669"/>
    <property type="project" value="TreeGrafter"/>
</dbReference>
<feature type="non-terminal residue" evidence="2">
    <location>
        <position position="207"/>
    </location>
</feature>
<dbReference type="Gene3D" id="3.40.50.1000">
    <property type="entry name" value="HAD superfamily/HAD-like"/>
    <property type="match status" value="1"/>
</dbReference>
<dbReference type="EMBL" id="CAJOBI010328235">
    <property type="protein sequence ID" value="CAF5194858.1"/>
    <property type="molecule type" value="Genomic_DNA"/>
</dbReference>
<feature type="domain" description="WW" evidence="1">
    <location>
        <begin position="182"/>
        <end position="207"/>
    </location>
</feature>
<evidence type="ECO:0000259" key="1">
    <source>
        <dbReference type="PROSITE" id="PS50020"/>
    </source>
</evidence>
<gene>
    <name evidence="2" type="ORF">SMN809_LOCUS73604</name>
</gene>
<protein>
    <recommendedName>
        <fullName evidence="1">WW domain-containing protein</fullName>
    </recommendedName>
</protein>
<dbReference type="SUPFAM" id="SSF56784">
    <property type="entry name" value="HAD-like"/>
    <property type="match status" value="1"/>
</dbReference>
<accession>A0A8S3I9F9</accession>
<reference evidence="2" key="1">
    <citation type="submission" date="2021-02" db="EMBL/GenBank/DDBJ databases">
        <authorList>
            <person name="Nowell W R."/>
        </authorList>
    </citation>
    <scope>NUCLEOTIDE SEQUENCE</scope>
</reference>